<organism evidence="1 2">
    <name type="scientific">Dreissena polymorpha</name>
    <name type="common">Zebra mussel</name>
    <name type="synonym">Mytilus polymorpha</name>
    <dbReference type="NCBI Taxonomy" id="45954"/>
    <lineage>
        <taxon>Eukaryota</taxon>
        <taxon>Metazoa</taxon>
        <taxon>Spiralia</taxon>
        <taxon>Lophotrochozoa</taxon>
        <taxon>Mollusca</taxon>
        <taxon>Bivalvia</taxon>
        <taxon>Autobranchia</taxon>
        <taxon>Heteroconchia</taxon>
        <taxon>Euheterodonta</taxon>
        <taxon>Imparidentia</taxon>
        <taxon>Neoheterodontei</taxon>
        <taxon>Myida</taxon>
        <taxon>Dreissenoidea</taxon>
        <taxon>Dreissenidae</taxon>
        <taxon>Dreissena</taxon>
    </lineage>
</organism>
<proteinExistence type="predicted"/>
<reference evidence="1" key="2">
    <citation type="submission" date="2020-11" db="EMBL/GenBank/DDBJ databases">
        <authorList>
            <person name="McCartney M.A."/>
            <person name="Auch B."/>
            <person name="Kono T."/>
            <person name="Mallez S."/>
            <person name="Becker A."/>
            <person name="Gohl D.M."/>
            <person name="Silverstein K.A.T."/>
            <person name="Koren S."/>
            <person name="Bechman K.B."/>
            <person name="Herman A."/>
            <person name="Abrahante J.E."/>
            <person name="Garbe J."/>
        </authorList>
    </citation>
    <scope>NUCLEOTIDE SEQUENCE</scope>
    <source>
        <strain evidence="1">Duluth1</strain>
        <tissue evidence="1">Whole animal</tissue>
    </source>
</reference>
<evidence type="ECO:0000313" key="2">
    <source>
        <dbReference type="Proteomes" id="UP000828390"/>
    </source>
</evidence>
<name>A0A9D4RD62_DREPO</name>
<accession>A0A9D4RD62</accession>
<dbReference type="AlphaFoldDB" id="A0A9D4RD62"/>
<comment type="caution">
    <text evidence="1">The sequence shown here is derived from an EMBL/GenBank/DDBJ whole genome shotgun (WGS) entry which is preliminary data.</text>
</comment>
<evidence type="ECO:0000313" key="1">
    <source>
        <dbReference type="EMBL" id="KAH3863909.1"/>
    </source>
</evidence>
<protein>
    <submittedName>
        <fullName evidence="1">Uncharacterized protein</fullName>
    </submittedName>
</protein>
<reference evidence="1" key="1">
    <citation type="journal article" date="2019" name="bioRxiv">
        <title>The Genome of the Zebra Mussel, Dreissena polymorpha: A Resource for Invasive Species Research.</title>
        <authorList>
            <person name="McCartney M.A."/>
            <person name="Auch B."/>
            <person name="Kono T."/>
            <person name="Mallez S."/>
            <person name="Zhang Y."/>
            <person name="Obille A."/>
            <person name="Becker A."/>
            <person name="Abrahante J.E."/>
            <person name="Garbe J."/>
            <person name="Badalamenti J.P."/>
            <person name="Herman A."/>
            <person name="Mangelson H."/>
            <person name="Liachko I."/>
            <person name="Sullivan S."/>
            <person name="Sone E.D."/>
            <person name="Koren S."/>
            <person name="Silverstein K.A.T."/>
            <person name="Beckman K.B."/>
            <person name="Gohl D.M."/>
        </authorList>
    </citation>
    <scope>NUCLEOTIDE SEQUENCE</scope>
    <source>
        <strain evidence="1">Duluth1</strain>
        <tissue evidence="1">Whole animal</tissue>
    </source>
</reference>
<keyword evidence="2" id="KW-1185">Reference proteome</keyword>
<gene>
    <name evidence="1" type="ORF">DPMN_026915</name>
</gene>
<dbReference type="EMBL" id="JAIWYP010000002">
    <property type="protein sequence ID" value="KAH3863909.1"/>
    <property type="molecule type" value="Genomic_DNA"/>
</dbReference>
<sequence length="105" mass="11703">MGAMLCCGFIHCHNFIGTNVLTKFQEGKTMNGSYSHNKTAQQAGSHSTKNVTSGVCTRKYYPSPGSHTRANIQPMLTRNKSCADGRTDRLTDEQTDGQVWWSFIR</sequence>
<dbReference type="Proteomes" id="UP000828390">
    <property type="component" value="Unassembled WGS sequence"/>
</dbReference>